<dbReference type="Proteomes" id="UP001244341">
    <property type="component" value="Chromosome 2b"/>
</dbReference>
<dbReference type="EMBL" id="CP126209">
    <property type="protein sequence ID" value="WIA11154.1"/>
    <property type="molecule type" value="Genomic_DNA"/>
</dbReference>
<name>A0ABY8TPV7_TETOB</name>
<proteinExistence type="predicted"/>
<organism evidence="1 2">
    <name type="scientific">Tetradesmus obliquus</name>
    <name type="common">Green alga</name>
    <name type="synonym">Acutodesmus obliquus</name>
    <dbReference type="NCBI Taxonomy" id="3088"/>
    <lineage>
        <taxon>Eukaryota</taxon>
        <taxon>Viridiplantae</taxon>
        <taxon>Chlorophyta</taxon>
        <taxon>core chlorophytes</taxon>
        <taxon>Chlorophyceae</taxon>
        <taxon>CS clade</taxon>
        <taxon>Sphaeropleales</taxon>
        <taxon>Scenedesmaceae</taxon>
        <taxon>Tetradesmus</taxon>
    </lineage>
</organism>
<sequence>MASSAAGDPGGSPPGAAVVRLSPLLRAYGASGDDTDYESAYWKSSEVSMFLVRADMLGLSMVLFNQLLMRIQQTRRSVALAGSVQISCIFSLPTAANLLQLPFATAQSLSWVWNAPLAMHKVRGMQQLATSVCNGFRGTLELILYVIVDLGAMPGVPAARVDAFGLPDRRGLNGGYASYRVELACSSVAAAAGMSATNRVGRV</sequence>
<protein>
    <submittedName>
        <fullName evidence="1">Uncharacterized protein</fullName>
    </submittedName>
</protein>
<reference evidence="1 2" key="1">
    <citation type="submission" date="2023-05" db="EMBL/GenBank/DDBJ databases">
        <title>A 100% complete, gapless, phased diploid assembly of the Scenedesmus obliquus UTEX 3031 genome.</title>
        <authorList>
            <person name="Biondi T.C."/>
            <person name="Hanschen E.R."/>
            <person name="Kwon T."/>
            <person name="Eng W."/>
            <person name="Kruse C.P.S."/>
            <person name="Koehler S.I."/>
            <person name="Kunde Y."/>
            <person name="Gleasner C.D."/>
            <person name="You Mak K.T."/>
            <person name="Polle J."/>
            <person name="Hovde B.T."/>
            <person name="Starkenburg S.R."/>
        </authorList>
    </citation>
    <scope>NUCLEOTIDE SEQUENCE [LARGE SCALE GENOMIC DNA]</scope>
    <source>
        <strain evidence="1 2">DOE0152z</strain>
    </source>
</reference>
<evidence type="ECO:0000313" key="1">
    <source>
        <dbReference type="EMBL" id="WIA11154.1"/>
    </source>
</evidence>
<evidence type="ECO:0000313" key="2">
    <source>
        <dbReference type="Proteomes" id="UP001244341"/>
    </source>
</evidence>
<gene>
    <name evidence="1" type="ORF">OEZ85_011293</name>
</gene>
<keyword evidence="2" id="KW-1185">Reference proteome</keyword>
<accession>A0ABY8TPV7</accession>